<evidence type="ECO:0000256" key="8">
    <source>
        <dbReference type="ARBA" id="ARBA00022723"/>
    </source>
</evidence>
<dbReference type="KEGG" id="vin:AKJ08_0379"/>
<dbReference type="InterPro" id="IPR015813">
    <property type="entry name" value="Pyrv/PenolPyrv_kinase-like_dom"/>
</dbReference>
<dbReference type="PROSITE" id="PS00370">
    <property type="entry name" value="PEP_ENZYMES_PHOS_SITE"/>
    <property type="match status" value="1"/>
</dbReference>
<dbReference type="PANTHER" id="PTHR43030">
    <property type="entry name" value="PHOSPHOENOLPYRUVATE SYNTHASE"/>
    <property type="match status" value="1"/>
</dbReference>
<keyword evidence="10 15" id="KW-0418">Kinase</keyword>
<evidence type="ECO:0000259" key="19">
    <source>
        <dbReference type="Pfam" id="PF02896"/>
    </source>
</evidence>
<dbReference type="Gene3D" id="3.30.470.20">
    <property type="entry name" value="ATP-grasp fold, B domain"/>
    <property type="match status" value="1"/>
</dbReference>
<evidence type="ECO:0000313" key="20">
    <source>
        <dbReference type="EMBL" id="AKU89992.1"/>
    </source>
</evidence>
<gene>
    <name evidence="20" type="ORF">AKJ08_0379</name>
</gene>
<keyword evidence="12 15" id="KW-0460">Magnesium</keyword>
<dbReference type="PIRSF" id="PIRSF000854">
    <property type="entry name" value="PEP_synthase"/>
    <property type="match status" value="1"/>
</dbReference>
<evidence type="ECO:0000256" key="6">
    <source>
        <dbReference type="ARBA" id="ARBA00021623"/>
    </source>
</evidence>
<dbReference type="STRING" id="1391653.AKJ08_0379"/>
<dbReference type="GO" id="GO:0005524">
    <property type="term" value="F:ATP binding"/>
    <property type="evidence" value="ECO:0007669"/>
    <property type="project" value="UniProtKB-KW"/>
</dbReference>
<evidence type="ECO:0000256" key="16">
    <source>
        <dbReference type="SAM" id="MobiDB-lite"/>
    </source>
</evidence>
<dbReference type="Gene3D" id="3.30.1490.20">
    <property type="entry name" value="ATP-grasp fold, A domain"/>
    <property type="match status" value="1"/>
</dbReference>
<comment type="similarity">
    <text evidence="4 15">Belongs to the PEP-utilizing enzyme family.</text>
</comment>
<dbReference type="Proteomes" id="UP000055590">
    <property type="component" value="Chromosome"/>
</dbReference>
<feature type="domain" description="PEP-utilising enzyme C-terminal" evidence="19">
    <location>
        <begin position="478"/>
        <end position="770"/>
    </location>
</feature>
<dbReference type="InterPro" id="IPR018274">
    <property type="entry name" value="PEP_util_AS"/>
</dbReference>
<evidence type="ECO:0000256" key="11">
    <source>
        <dbReference type="ARBA" id="ARBA00022840"/>
    </source>
</evidence>
<dbReference type="InterPro" id="IPR002192">
    <property type="entry name" value="PPDK_AMP/ATP-bd"/>
</dbReference>
<organism evidence="20 21">
    <name type="scientific">Vulgatibacter incomptus</name>
    <dbReference type="NCBI Taxonomy" id="1391653"/>
    <lineage>
        <taxon>Bacteria</taxon>
        <taxon>Pseudomonadati</taxon>
        <taxon>Myxococcota</taxon>
        <taxon>Myxococcia</taxon>
        <taxon>Myxococcales</taxon>
        <taxon>Cystobacterineae</taxon>
        <taxon>Vulgatibacteraceae</taxon>
        <taxon>Vulgatibacter</taxon>
    </lineage>
</organism>
<comment type="cofactor">
    <cofactor evidence="1 15">
        <name>Mg(2+)</name>
        <dbReference type="ChEBI" id="CHEBI:18420"/>
    </cofactor>
</comment>
<evidence type="ECO:0000256" key="14">
    <source>
        <dbReference type="ARBA" id="ARBA00047700"/>
    </source>
</evidence>
<feature type="region of interest" description="Disordered" evidence="16">
    <location>
        <begin position="321"/>
        <end position="356"/>
    </location>
</feature>
<dbReference type="OrthoDB" id="9765468at2"/>
<comment type="pathway">
    <text evidence="3 15">Carbohydrate biosynthesis; gluconeogenesis.</text>
</comment>
<evidence type="ECO:0000256" key="12">
    <source>
        <dbReference type="ARBA" id="ARBA00022842"/>
    </source>
</evidence>
<dbReference type="UniPathway" id="UPA00138"/>
<dbReference type="EC" id="2.7.9.2" evidence="5 15"/>
<dbReference type="InterPro" id="IPR006319">
    <property type="entry name" value="PEP_synth"/>
</dbReference>
<sequence length="786" mass="86690">MSCIAWFEELDREDVARAGGKGANLGELTKAGLPVPQGFVVTTEAWRRFLEASELATRIDDRLEGLDLDDDAALEEQARELRELVKKASLPKGLHDEIAAAYRELASRDGGAEPQVAVRSSATAEDASAASFAGMFRTFLNIRGEEELVRAVKGCWASLFTPRALFYWKRKGTEGQERAIAVVVQEMVEAEKAGVMFTVDPATSDRRRIVIESAWGLGESVVSGEVEPDRYVVDKRTLEIRERHPGHKGFEMVLDEDTGENRRHDLPPDRGASLTLEDAEVRELAELAVRTEDHYGAPQDMEFAVAGGSIYVVQTRPVTTLPEAPREEAPREEAHGEEAHGEEEKSRPAEEAKAEREVLAKGLAASPGFATGRIRVLHSPKEGQRLQSGEILVAPMTTPDWVPVMKRASAIVTDRGGMTSHAAIVSREMGLPCIVGTREGTEVLEDGETATADGDEGVVYRGEVELRPPVKAAPTARRAAQVTATRLYVNLAQTERAEEIAARDVDGVGLLRAEFLILDALGNVHPRLLLDRGRSSDFVDKLAASLEEIAGPFHPRPVTYRSMDFRTNEFRGLEGGEEFEPEEENPMIGYRGCFRYVNEPELFRLELEALGRVRERFPNVRLMIPFVRTAWELAACKRIVDESGLAKRKGFELWVMAEVPSVAYWIPTYAEAGIAGVSIGSNDLTQLMLGVDRDSEELRELNDPRDPSVVDAIRTIIRRCLEAGIPSSICGQAPSVYPDYAEMLVRAGIDSISVNPDAIDRTRQHIAAAERRLLLEAARSERGIVR</sequence>
<dbReference type="NCBIfam" id="TIGR01418">
    <property type="entry name" value="PEP_synth"/>
    <property type="match status" value="1"/>
</dbReference>
<dbReference type="Gene3D" id="3.50.30.10">
    <property type="entry name" value="Phosphohistidine domain"/>
    <property type="match status" value="1"/>
</dbReference>
<comment type="catalytic activity">
    <reaction evidence="14 15">
        <text>pyruvate + ATP + H2O = phosphoenolpyruvate + AMP + phosphate + 2 H(+)</text>
        <dbReference type="Rhea" id="RHEA:11364"/>
        <dbReference type="ChEBI" id="CHEBI:15361"/>
        <dbReference type="ChEBI" id="CHEBI:15377"/>
        <dbReference type="ChEBI" id="CHEBI:15378"/>
        <dbReference type="ChEBI" id="CHEBI:30616"/>
        <dbReference type="ChEBI" id="CHEBI:43474"/>
        <dbReference type="ChEBI" id="CHEBI:58702"/>
        <dbReference type="ChEBI" id="CHEBI:456215"/>
        <dbReference type="EC" id="2.7.9.2"/>
    </reaction>
</comment>
<dbReference type="EMBL" id="CP012332">
    <property type="protein sequence ID" value="AKU89992.1"/>
    <property type="molecule type" value="Genomic_DNA"/>
</dbReference>
<dbReference type="AlphaFoldDB" id="A0A0K1P908"/>
<dbReference type="Pfam" id="PF01326">
    <property type="entry name" value="PPDK_N"/>
    <property type="match status" value="1"/>
</dbReference>
<dbReference type="SUPFAM" id="SSF51621">
    <property type="entry name" value="Phosphoenolpyruvate/pyruvate domain"/>
    <property type="match status" value="1"/>
</dbReference>
<evidence type="ECO:0000256" key="9">
    <source>
        <dbReference type="ARBA" id="ARBA00022741"/>
    </source>
</evidence>
<dbReference type="GO" id="GO:0008986">
    <property type="term" value="F:pyruvate, water dikinase activity"/>
    <property type="evidence" value="ECO:0007669"/>
    <property type="project" value="UniProtKB-EC"/>
</dbReference>
<evidence type="ECO:0000256" key="3">
    <source>
        <dbReference type="ARBA" id="ARBA00004742"/>
    </source>
</evidence>
<feature type="domain" description="Pyruvate phosphate dikinase AMP/ATP-binding" evidence="18">
    <location>
        <begin position="17"/>
        <end position="333"/>
    </location>
</feature>
<evidence type="ECO:0000256" key="7">
    <source>
        <dbReference type="ARBA" id="ARBA00022679"/>
    </source>
</evidence>
<dbReference type="GO" id="GO:0006094">
    <property type="term" value="P:gluconeogenesis"/>
    <property type="evidence" value="ECO:0007669"/>
    <property type="project" value="UniProtKB-UniPathway"/>
</dbReference>
<dbReference type="SUPFAM" id="SSF52009">
    <property type="entry name" value="Phosphohistidine domain"/>
    <property type="match status" value="1"/>
</dbReference>
<dbReference type="InterPro" id="IPR013815">
    <property type="entry name" value="ATP_grasp_subdomain_1"/>
</dbReference>
<dbReference type="Gene3D" id="3.20.20.60">
    <property type="entry name" value="Phosphoenolpyruvate-binding domains"/>
    <property type="match status" value="1"/>
</dbReference>
<dbReference type="FunFam" id="3.30.1490.20:FF:000010">
    <property type="entry name" value="Phosphoenolpyruvate synthase"/>
    <property type="match status" value="1"/>
</dbReference>
<comment type="function">
    <text evidence="2 15">Catalyzes the phosphorylation of pyruvate to phosphoenolpyruvate.</text>
</comment>
<evidence type="ECO:0000256" key="10">
    <source>
        <dbReference type="ARBA" id="ARBA00022777"/>
    </source>
</evidence>
<protein>
    <recommendedName>
        <fullName evidence="6 15">Phosphoenolpyruvate synthase</fullName>
        <shortName evidence="15">PEP synthase</shortName>
        <ecNumber evidence="5 15">2.7.9.2</ecNumber>
    </recommendedName>
    <alternativeName>
        <fullName evidence="13 15">Pyruvate, water dikinase</fullName>
    </alternativeName>
</protein>
<dbReference type="InterPro" id="IPR000121">
    <property type="entry name" value="PEP_util_C"/>
</dbReference>
<keyword evidence="8 15" id="KW-0479">Metal-binding</keyword>
<dbReference type="Pfam" id="PF02896">
    <property type="entry name" value="PEP-utilizers_C"/>
    <property type="match status" value="1"/>
</dbReference>
<dbReference type="PANTHER" id="PTHR43030:SF1">
    <property type="entry name" value="PHOSPHOENOLPYRUVATE SYNTHASE"/>
    <property type="match status" value="1"/>
</dbReference>
<evidence type="ECO:0000256" key="4">
    <source>
        <dbReference type="ARBA" id="ARBA00007837"/>
    </source>
</evidence>
<evidence type="ECO:0000256" key="5">
    <source>
        <dbReference type="ARBA" id="ARBA00011996"/>
    </source>
</evidence>
<evidence type="ECO:0000259" key="18">
    <source>
        <dbReference type="Pfam" id="PF01326"/>
    </source>
</evidence>
<dbReference type="InterPro" id="IPR008279">
    <property type="entry name" value="PEP-util_enz_mobile_dom"/>
</dbReference>
<dbReference type="RefSeq" id="WP_050724500.1">
    <property type="nucleotide sequence ID" value="NZ_CP012332.1"/>
</dbReference>
<dbReference type="NCBIfam" id="NF005057">
    <property type="entry name" value="PRK06464.1"/>
    <property type="match status" value="1"/>
</dbReference>
<dbReference type="PATRIC" id="fig|1391653.3.peg.394"/>
<reference evidence="20 21" key="1">
    <citation type="submission" date="2015-08" db="EMBL/GenBank/DDBJ databases">
        <authorList>
            <person name="Babu N.S."/>
            <person name="Beckwith C.J."/>
            <person name="Beseler K.G."/>
            <person name="Brison A."/>
            <person name="Carone J.V."/>
            <person name="Caskin T.P."/>
            <person name="Diamond M."/>
            <person name="Durham M.E."/>
            <person name="Foxe J.M."/>
            <person name="Go M."/>
            <person name="Henderson B.A."/>
            <person name="Jones I.B."/>
            <person name="McGettigan J.A."/>
            <person name="Micheletti S.J."/>
            <person name="Nasrallah M.E."/>
            <person name="Ortiz D."/>
            <person name="Piller C.R."/>
            <person name="Privatt S.R."/>
            <person name="Schneider S.L."/>
            <person name="Sharp S."/>
            <person name="Smith T.C."/>
            <person name="Stanton J.D."/>
            <person name="Ullery H.E."/>
            <person name="Wilson R.J."/>
            <person name="Serrano M.G."/>
            <person name="Buck G."/>
            <person name="Lee V."/>
            <person name="Wang Y."/>
            <person name="Carvalho R."/>
            <person name="Voegtly L."/>
            <person name="Shi R."/>
            <person name="Duckworth R."/>
            <person name="Johnson A."/>
            <person name="Loviza R."/>
            <person name="Walstead R."/>
            <person name="Shah Z."/>
            <person name="Kiflezghi M."/>
            <person name="Wade K."/>
            <person name="Ball S.L."/>
            <person name="Bradley K.W."/>
            <person name="Asai D.J."/>
            <person name="Bowman C.A."/>
            <person name="Russell D.A."/>
            <person name="Pope W.H."/>
            <person name="Jacobs-Sera D."/>
            <person name="Hendrix R.W."/>
            <person name="Hatfull G.F."/>
        </authorList>
    </citation>
    <scope>NUCLEOTIDE SEQUENCE [LARGE SCALE GENOMIC DNA]</scope>
    <source>
        <strain evidence="20 21">DSM 27710</strain>
    </source>
</reference>
<feature type="domain" description="PEP-utilising enzyme mobile" evidence="17">
    <location>
        <begin position="387"/>
        <end position="457"/>
    </location>
</feature>
<evidence type="ECO:0000256" key="2">
    <source>
        <dbReference type="ARBA" id="ARBA00002988"/>
    </source>
</evidence>
<evidence type="ECO:0000256" key="1">
    <source>
        <dbReference type="ARBA" id="ARBA00001946"/>
    </source>
</evidence>
<keyword evidence="21" id="KW-1185">Reference proteome</keyword>
<dbReference type="GO" id="GO:0046872">
    <property type="term" value="F:metal ion binding"/>
    <property type="evidence" value="ECO:0007669"/>
    <property type="project" value="UniProtKB-KW"/>
</dbReference>
<keyword evidence="11 15" id="KW-0067">ATP-binding</keyword>
<keyword evidence="7 15" id="KW-0808">Transferase</keyword>
<keyword evidence="20" id="KW-0670">Pyruvate</keyword>
<dbReference type="SUPFAM" id="SSF56059">
    <property type="entry name" value="Glutathione synthetase ATP-binding domain-like"/>
    <property type="match status" value="1"/>
</dbReference>
<evidence type="ECO:0000259" key="17">
    <source>
        <dbReference type="Pfam" id="PF00391"/>
    </source>
</evidence>
<evidence type="ECO:0000256" key="13">
    <source>
        <dbReference type="ARBA" id="ARBA00033470"/>
    </source>
</evidence>
<dbReference type="InterPro" id="IPR036637">
    <property type="entry name" value="Phosphohistidine_dom_sf"/>
</dbReference>
<proteinExistence type="inferred from homology"/>
<feature type="compositionally biased region" description="Basic and acidic residues" evidence="16">
    <location>
        <begin position="324"/>
        <end position="356"/>
    </location>
</feature>
<name>A0A0K1P908_9BACT</name>
<dbReference type="Pfam" id="PF00391">
    <property type="entry name" value="PEP-utilizers"/>
    <property type="match status" value="1"/>
</dbReference>
<evidence type="ECO:0000313" key="21">
    <source>
        <dbReference type="Proteomes" id="UP000055590"/>
    </source>
</evidence>
<accession>A0A0K1P908</accession>
<keyword evidence="9 15" id="KW-0547">Nucleotide-binding</keyword>
<dbReference type="InterPro" id="IPR040442">
    <property type="entry name" value="Pyrv_kinase-like_dom_sf"/>
</dbReference>
<evidence type="ECO:0000256" key="15">
    <source>
        <dbReference type="PIRNR" id="PIRNR000854"/>
    </source>
</evidence>